<comment type="caution">
    <text evidence="1">The sequence shown here is derived from an EMBL/GenBank/DDBJ whole genome shotgun (WGS) entry which is preliminary data.</text>
</comment>
<proteinExistence type="predicted"/>
<accession>A0A0F9JTJ7</accession>
<gene>
    <name evidence="1" type="ORF">LCGC14_1718660</name>
</gene>
<organism evidence="1">
    <name type="scientific">marine sediment metagenome</name>
    <dbReference type="NCBI Taxonomy" id="412755"/>
    <lineage>
        <taxon>unclassified sequences</taxon>
        <taxon>metagenomes</taxon>
        <taxon>ecological metagenomes</taxon>
    </lineage>
</organism>
<name>A0A0F9JTJ7_9ZZZZ</name>
<dbReference type="AlphaFoldDB" id="A0A0F9JTJ7"/>
<protein>
    <submittedName>
        <fullName evidence="1">Uncharacterized protein</fullName>
    </submittedName>
</protein>
<evidence type="ECO:0000313" key="1">
    <source>
        <dbReference type="EMBL" id="KKM13203.1"/>
    </source>
</evidence>
<dbReference type="EMBL" id="LAZR01015431">
    <property type="protein sequence ID" value="KKM13203.1"/>
    <property type="molecule type" value="Genomic_DNA"/>
</dbReference>
<reference evidence="1" key="1">
    <citation type="journal article" date="2015" name="Nature">
        <title>Complex archaea that bridge the gap between prokaryotes and eukaryotes.</title>
        <authorList>
            <person name="Spang A."/>
            <person name="Saw J.H."/>
            <person name="Jorgensen S.L."/>
            <person name="Zaremba-Niedzwiedzka K."/>
            <person name="Martijn J."/>
            <person name="Lind A.E."/>
            <person name="van Eijk R."/>
            <person name="Schleper C."/>
            <person name="Guy L."/>
            <person name="Ettema T.J."/>
        </authorList>
    </citation>
    <scope>NUCLEOTIDE SEQUENCE</scope>
</reference>
<sequence>MKEFEKWWEDFNRIPLPADEFDFARLAWKAALKWVYNYPYGEESVMGDDDTTAFDIIERELKN</sequence>